<sequence>MKKYLYLSALAFTCFTACKKDSLTKIPLEKSFDDQNPVVQKYQATITAGDGWKATFNTAKGTMYNGFFKFETTGDSKFVLDYSSASAATVGTAKYTATVYNTNPTLALSSTSAFGTIASVKSLGIDTSFTFKYASATGDTVKLVGNSYGCGLTLVKIAKAEGDNYLAGQMATAMTSVANLNKFRAYYKRATINGKNYDLIFNTKAKVLTINYSSAGVFQRFVAYYSYTPNGVMLSQPFVDGTLTFSTISALQVDLPSFTATATAGTSSVAINNATTPVAIDLTSAKRFEVTIVPITNYWISYYGFTIDGVPDALNVSGIIPTFNFIAFYTKYNASYDRVGFWANGAVGAYGPAVVPTYPTDGRLVCTYFGSFGTSTVPAVATVVNAVRDRFIDAQGYYVFQTGPSSYDWVSVATGRTWISFE</sequence>
<evidence type="ECO:0008006" key="3">
    <source>
        <dbReference type="Google" id="ProtNLM"/>
    </source>
</evidence>
<keyword evidence="2" id="KW-1185">Reference proteome</keyword>
<reference evidence="1" key="1">
    <citation type="submission" date="2011-09" db="EMBL/GenBank/DDBJ databases">
        <title>The permanent draft genome of Mucilaginibacter paludis DSM 18603.</title>
        <authorList>
            <consortium name="US DOE Joint Genome Institute (JGI-PGF)"/>
            <person name="Lucas S."/>
            <person name="Han J."/>
            <person name="Lapidus A."/>
            <person name="Bruce D."/>
            <person name="Goodwin L."/>
            <person name="Pitluck S."/>
            <person name="Peters L."/>
            <person name="Kyrpides N."/>
            <person name="Mavromatis K."/>
            <person name="Ivanova N."/>
            <person name="Mikhailova N."/>
            <person name="Held B."/>
            <person name="Detter J.C."/>
            <person name="Tapia R."/>
            <person name="Han C."/>
            <person name="Land M."/>
            <person name="Hauser L."/>
            <person name="Markowitz V."/>
            <person name="Cheng J.-F."/>
            <person name="Hugenholtz P."/>
            <person name="Woyke T."/>
            <person name="Wu D."/>
            <person name="Tindall B."/>
            <person name="Brambilla E."/>
            <person name="Klenk H.-P."/>
            <person name="Eisen J.A."/>
        </authorList>
    </citation>
    <scope>NUCLEOTIDE SEQUENCE [LARGE SCALE GENOMIC DNA]</scope>
    <source>
        <strain evidence="1">DSM 18603</strain>
    </source>
</reference>
<protein>
    <recommendedName>
        <fullName evidence="3">DUF4302 domain-containing protein</fullName>
    </recommendedName>
</protein>
<dbReference type="Pfam" id="PF14135">
    <property type="entry name" value="DUF4302"/>
    <property type="match status" value="1"/>
</dbReference>
<gene>
    <name evidence="1" type="ORF">Mucpa_0983</name>
</gene>
<organism evidence="1 2">
    <name type="scientific">Mucilaginibacter paludis DSM 18603</name>
    <dbReference type="NCBI Taxonomy" id="714943"/>
    <lineage>
        <taxon>Bacteria</taxon>
        <taxon>Pseudomonadati</taxon>
        <taxon>Bacteroidota</taxon>
        <taxon>Sphingobacteriia</taxon>
        <taxon>Sphingobacteriales</taxon>
        <taxon>Sphingobacteriaceae</taxon>
        <taxon>Mucilaginibacter</taxon>
    </lineage>
</organism>
<dbReference type="InterPro" id="IPR025396">
    <property type="entry name" value="DUF4302"/>
</dbReference>
<dbReference type="OrthoDB" id="707849at2"/>
<name>H1YCY6_9SPHI</name>
<dbReference type="HOGENOM" id="CLU_632656_0_0_10"/>
<dbReference type="STRING" id="714943.Mucpa_0983"/>
<dbReference type="Proteomes" id="UP000002774">
    <property type="component" value="Chromosome"/>
</dbReference>
<evidence type="ECO:0000313" key="1">
    <source>
        <dbReference type="EMBL" id="EHQ25157.1"/>
    </source>
</evidence>
<dbReference type="AlphaFoldDB" id="H1YCY6"/>
<dbReference type="eggNOG" id="ENOG502Z7SV">
    <property type="taxonomic scope" value="Bacteria"/>
</dbReference>
<accession>H1YCY6</accession>
<dbReference type="RefSeq" id="WP_008504815.1">
    <property type="nucleotide sequence ID" value="NZ_CM001403.1"/>
</dbReference>
<dbReference type="EMBL" id="CM001403">
    <property type="protein sequence ID" value="EHQ25157.1"/>
    <property type="molecule type" value="Genomic_DNA"/>
</dbReference>
<proteinExistence type="predicted"/>
<evidence type="ECO:0000313" key="2">
    <source>
        <dbReference type="Proteomes" id="UP000002774"/>
    </source>
</evidence>